<dbReference type="PRINTS" id="PR01071">
    <property type="entry name" value="ACOABIOTINCC"/>
</dbReference>
<dbReference type="AlphaFoldDB" id="A0A543A7S7"/>
<dbReference type="UniPathway" id="UPA00094"/>
<dbReference type="InterPro" id="IPR050709">
    <property type="entry name" value="Biotin_Carboxyl_Carrier/Decarb"/>
</dbReference>
<dbReference type="Gene3D" id="2.40.50.100">
    <property type="match status" value="1"/>
</dbReference>
<name>A0A543A7S7_9ACTN</name>
<dbReference type="InterPro" id="IPR001882">
    <property type="entry name" value="Biotin_BS"/>
</dbReference>
<evidence type="ECO:0000256" key="1">
    <source>
        <dbReference type="ARBA" id="ARBA00005194"/>
    </source>
</evidence>
<dbReference type="GO" id="GO:0003989">
    <property type="term" value="F:acetyl-CoA carboxylase activity"/>
    <property type="evidence" value="ECO:0007669"/>
    <property type="project" value="InterPro"/>
</dbReference>
<comment type="caution">
    <text evidence="10">The sequence shown here is derived from an EMBL/GenBank/DDBJ whole genome shotgun (WGS) entry which is preliminary data.</text>
</comment>
<evidence type="ECO:0000256" key="4">
    <source>
        <dbReference type="ARBA" id="ARBA00022832"/>
    </source>
</evidence>
<keyword evidence="7 8" id="KW-0092">Biotin</keyword>
<sequence length="82" mass="8630">MSTIHEVISPIPGTFYATESPSHPPFVTVGANVAADDTIGLVEVMKMFSPVTAEVSGTVVDICVETDDPVDVGQVLIRVEEA</sequence>
<keyword evidence="3 8" id="KW-0444">Lipid biosynthesis</keyword>
<dbReference type="Proteomes" id="UP000320209">
    <property type="component" value="Unassembled WGS sequence"/>
</dbReference>
<evidence type="ECO:0000256" key="5">
    <source>
        <dbReference type="ARBA" id="ARBA00023098"/>
    </source>
</evidence>
<dbReference type="SUPFAM" id="SSF51230">
    <property type="entry name" value="Single hybrid motif"/>
    <property type="match status" value="1"/>
</dbReference>
<protein>
    <recommendedName>
        <fullName evidence="2 8">Biotin carboxyl carrier protein of acetyl-CoA carboxylase</fullName>
    </recommendedName>
</protein>
<dbReference type="NCBIfam" id="NF005457">
    <property type="entry name" value="PRK07051.1"/>
    <property type="match status" value="1"/>
</dbReference>
<dbReference type="PROSITE" id="PS00188">
    <property type="entry name" value="BIOTIN"/>
    <property type="match status" value="1"/>
</dbReference>
<dbReference type="InterPro" id="IPR001249">
    <property type="entry name" value="AcCoA_biotinCC"/>
</dbReference>
<dbReference type="OrthoDB" id="9811735at2"/>
<dbReference type="InterPro" id="IPR000089">
    <property type="entry name" value="Biotin_lipoyl"/>
</dbReference>
<proteinExistence type="predicted"/>
<comment type="function">
    <text evidence="8">This protein is a component of the acetyl coenzyme A carboxylase complex; first, biotin carboxylase catalyzes the carboxylation of the carrier protein and then the transcarboxylase transfers the carboxyl group to form malonyl-CoA.</text>
</comment>
<dbReference type="CDD" id="cd06850">
    <property type="entry name" value="biotinyl_domain"/>
    <property type="match status" value="1"/>
</dbReference>
<keyword evidence="6 8" id="KW-0275">Fatty acid biosynthesis</keyword>
<reference evidence="10 11" key="1">
    <citation type="submission" date="2019-06" db="EMBL/GenBank/DDBJ databases">
        <title>Sequencing the genomes of 1000 actinobacteria strains.</title>
        <authorList>
            <person name="Klenk H.-P."/>
        </authorList>
    </citation>
    <scope>NUCLEOTIDE SEQUENCE [LARGE SCALE GENOMIC DNA]</scope>
    <source>
        <strain evidence="10 11">DSM 25218</strain>
    </source>
</reference>
<keyword evidence="4 8" id="KW-0276">Fatty acid metabolism</keyword>
<evidence type="ECO:0000256" key="2">
    <source>
        <dbReference type="ARBA" id="ARBA00017562"/>
    </source>
</evidence>
<feature type="domain" description="Lipoyl-binding" evidence="9">
    <location>
        <begin position="1"/>
        <end position="80"/>
    </location>
</feature>
<organism evidence="10 11">
    <name type="scientific">Nocardioides albertanoniae</name>
    <dbReference type="NCBI Taxonomy" id="1175486"/>
    <lineage>
        <taxon>Bacteria</taxon>
        <taxon>Bacillati</taxon>
        <taxon>Actinomycetota</taxon>
        <taxon>Actinomycetes</taxon>
        <taxon>Propionibacteriales</taxon>
        <taxon>Nocardioidaceae</taxon>
        <taxon>Nocardioides</taxon>
    </lineage>
</organism>
<keyword evidence="5 8" id="KW-0443">Lipid metabolism</keyword>
<dbReference type="PANTHER" id="PTHR45266:SF3">
    <property type="entry name" value="OXALOACETATE DECARBOXYLASE ALPHA CHAIN"/>
    <property type="match status" value="1"/>
</dbReference>
<evidence type="ECO:0000313" key="10">
    <source>
        <dbReference type="EMBL" id="TQL68638.1"/>
    </source>
</evidence>
<gene>
    <name evidence="10" type="ORF">FB381_2534</name>
</gene>
<comment type="pathway">
    <text evidence="1 8">Lipid metabolism; fatty acid biosynthesis.</text>
</comment>
<dbReference type="GO" id="GO:0009317">
    <property type="term" value="C:acetyl-CoA carboxylase complex"/>
    <property type="evidence" value="ECO:0007669"/>
    <property type="project" value="InterPro"/>
</dbReference>
<dbReference type="InterPro" id="IPR011053">
    <property type="entry name" value="Single_hybrid_motif"/>
</dbReference>
<dbReference type="PANTHER" id="PTHR45266">
    <property type="entry name" value="OXALOACETATE DECARBOXYLASE ALPHA CHAIN"/>
    <property type="match status" value="1"/>
</dbReference>
<dbReference type="PROSITE" id="PS50968">
    <property type="entry name" value="BIOTINYL_LIPOYL"/>
    <property type="match status" value="1"/>
</dbReference>
<evidence type="ECO:0000256" key="6">
    <source>
        <dbReference type="ARBA" id="ARBA00023160"/>
    </source>
</evidence>
<evidence type="ECO:0000259" key="9">
    <source>
        <dbReference type="PROSITE" id="PS50968"/>
    </source>
</evidence>
<dbReference type="EMBL" id="VFOV01000001">
    <property type="protein sequence ID" value="TQL68638.1"/>
    <property type="molecule type" value="Genomic_DNA"/>
</dbReference>
<keyword evidence="11" id="KW-1185">Reference proteome</keyword>
<dbReference type="Pfam" id="PF00364">
    <property type="entry name" value="Biotin_lipoyl"/>
    <property type="match status" value="1"/>
</dbReference>
<evidence type="ECO:0000313" key="11">
    <source>
        <dbReference type="Proteomes" id="UP000320209"/>
    </source>
</evidence>
<accession>A0A543A7S7</accession>
<dbReference type="RefSeq" id="WP_141780603.1">
    <property type="nucleotide sequence ID" value="NZ_VFOV01000001.1"/>
</dbReference>
<evidence type="ECO:0000256" key="8">
    <source>
        <dbReference type="RuleBase" id="RU364072"/>
    </source>
</evidence>
<evidence type="ECO:0000256" key="3">
    <source>
        <dbReference type="ARBA" id="ARBA00022516"/>
    </source>
</evidence>
<dbReference type="GO" id="GO:0006633">
    <property type="term" value="P:fatty acid biosynthetic process"/>
    <property type="evidence" value="ECO:0007669"/>
    <property type="project" value="UniProtKB-UniPathway"/>
</dbReference>
<evidence type="ECO:0000256" key="7">
    <source>
        <dbReference type="ARBA" id="ARBA00023267"/>
    </source>
</evidence>